<dbReference type="OrthoDB" id="3261439at2759"/>
<name>A0A9P7EDT6_9AGAM</name>
<protein>
    <submittedName>
        <fullName evidence="1">Uncharacterized protein</fullName>
    </submittedName>
</protein>
<sequence>MESTAKATTNQPQAAIQMSVVSPAPVNNSQNHQEHHAKRLRGGGAAKDCFLGALECFLCFECCKDCCECWADIICCPCEMCC</sequence>
<evidence type="ECO:0000313" key="1">
    <source>
        <dbReference type="EMBL" id="KAG1818738.1"/>
    </source>
</evidence>
<accession>A0A9P7EDT6</accession>
<dbReference type="AlphaFoldDB" id="A0A9P7EDT6"/>
<evidence type="ECO:0000313" key="2">
    <source>
        <dbReference type="Proteomes" id="UP000807769"/>
    </source>
</evidence>
<keyword evidence="2" id="KW-1185">Reference proteome</keyword>
<dbReference type="RefSeq" id="XP_041194610.1">
    <property type="nucleotide sequence ID" value="XM_041335364.1"/>
</dbReference>
<dbReference type="EMBL" id="JABBWG010000011">
    <property type="protein sequence ID" value="KAG1818738.1"/>
    <property type="molecule type" value="Genomic_DNA"/>
</dbReference>
<dbReference type="Proteomes" id="UP000807769">
    <property type="component" value="Unassembled WGS sequence"/>
</dbReference>
<reference evidence="1" key="1">
    <citation type="journal article" date="2020" name="New Phytol.">
        <title>Comparative genomics reveals dynamic genome evolution in host specialist ectomycorrhizal fungi.</title>
        <authorList>
            <person name="Lofgren L.A."/>
            <person name="Nguyen N.H."/>
            <person name="Vilgalys R."/>
            <person name="Ruytinx J."/>
            <person name="Liao H.L."/>
            <person name="Branco S."/>
            <person name="Kuo A."/>
            <person name="LaButti K."/>
            <person name="Lipzen A."/>
            <person name="Andreopoulos W."/>
            <person name="Pangilinan J."/>
            <person name="Riley R."/>
            <person name="Hundley H."/>
            <person name="Na H."/>
            <person name="Barry K."/>
            <person name="Grigoriev I.V."/>
            <person name="Stajich J.E."/>
            <person name="Kennedy P.G."/>
        </authorList>
    </citation>
    <scope>NUCLEOTIDE SEQUENCE</scope>
    <source>
        <strain evidence="1">MN1</strain>
    </source>
</reference>
<proteinExistence type="predicted"/>
<dbReference type="GeneID" id="64629381"/>
<organism evidence="1 2">
    <name type="scientific">Suillus subaureus</name>
    <dbReference type="NCBI Taxonomy" id="48587"/>
    <lineage>
        <taxon>Eukaryota</taxon>
        <taxon>Fungi</taxon>
        <taxon>Dikarya</taxon>
        <taxon>Basidiomycota</taxon>
        <taxon>Agaricomycotina</taxon>
        <taxon>Agaricomycetes</taxon>
        <taxon>Agaricomycetidae</taxon>
        <taxon>Boletales</taxon>
        <taxon>Suillineae</taxon>
        <taxon>Suillaceae</taxon>
        <taxon>Suillus</taxon>
    </lineage>
</organism>
<gene>
    <name evidence="1" type="ORF">BJ212DRAFT_1347313</name>
</gene>
<comment type="caution">
    <text evidence="1">The sequence shown here is derived from an EMBL/GenBank/DDBJ whole genome shotgun (WGS) entry which is preliminary data.</text>
</comment>